<protein>
    <recommendedName>
        <fullName evidence="2">Prolyl 4-hydroxylase alpha subunit Fe(2+) 2OG dioxygenase domain-containing protein</fullName>
    </recommendedName>
</protein>
<proteinExistence type="predicted"/>
<dbReference type="AlphaFoldDB" id="A0A7S2UIW7"/>
<sequence length="279" mass="31146">MGKSELSEKENELENGHNVVVKDATVMKSDDKAVMSVVSLLEEVPLEIVGRRDTLRKEIAKGVVRKKLAKMRHLVIPQAISPAYLDSLFPSILEHFDPQTVVYNGGIANVKEWKISCYLEVMEGGIPCTHPNLPLLHTCHDLLASCNTLFIEWYRQQHSCNNKNNNPIHRSNQHEPHDGEGRMEVKRLMTFITRYTPAPGEQALLKHVDGAGKVDGSLVLALPVDRWSGPESEHTFQGGGLTFWDGVGPQELPYDTRSGDVAFIDRAVWHQANPITQGT</sequence>
<evidence type="ECO:0000313" key="1">
    <source>
        <dbReference type="EMBL" id="CAD9819350.1"/>
    </source>
</evidence>
<gene>
    <name evidence="1" type="ORF">ASEP1449_LOCUS11183</name>
</gene>
<name>A0A7S2UIW7_9STRA</name>
<organism evidence="1">
    <name type="scientific">Attheya septentrionalis</name>
    <dbReference type="NCBI Taxonomy" id="420275"/>
    <lineage>
        <taxon>Eukaryota</taxon>
        <taxon>Sar</taxon>
        <taxon>Stramenopiles</taxon>
        <taxon>Ochrophyta</taxon>
        <taxon>Bacillariophyta</taxon>
        <taxon>Coscinodiscophyceae</taxon>
        <taxon>Chaetocerotophycidae</taxon>
        <taxon>Chaetocerotales</taxon>
        <taxon>Attheyaceae</taxon>
        <taxon>Attheya</taxon>
    </lineage>
</organism>
<dbReference type="EMBL" id="HBHQ01016745">
    <property type="protein sequence ID" value="CAD9819350.1"/>
    <property type="molecule type" value="Transcribed_RNA"/>
</dbReference>
<reference evidence="1" key="1">
    <citation type="submission" date="2021-01" db="EMBL/GenBank/DDBJ databases">
        <authorList>
            <person name="Corre E."/>
            <person name="Pelletier E."/>
            <person name="Niang G."/>
            <person name="Scheremetjew M."/>
            <person name="Finn R."/>
            <person name="Kale V."/>
            <person name="Holt S."/>
            <person name="Cochrane G."/>
            <person name="Meng A."/>
            <person name="Brown T."/>
            <person name="Cohen L."/>
        </authorList>
    </citation>
    <scope>NUCLEOTIDE SEQUENCE</scope>
    <source>
        <strain evidence="1">CCMP2084</strain>
    </source>
</reference>
<evidence type="ECO:0008006" key="2">
    <source>
        <dbReference type="Google" id="ProtNLM"/>
    </source>
</evidence>
<accession>A0A7S2UIW7</accession>